<evidence type="ECO:0000256" key="2">
    <source>
        <dbReference type="ARBA" id="ARBA00023015"/>
    </source>
</evidence>
<dbReference type="PROSITE" id="PS50043">
    <property type="entry name" value="HTH_LUXR_2"/>
    <property type="match status" value="1"/>
</dbReference>
<dbReference type="PANTHER" id="PTHR43214:SF24">
    <property type="entry name" value="TRANSCRIPTIONAL REGULATORY PROTEIN NARL-RELATED"/>
    <property type="match status" value="1"/>
</dbReference>
<evidence type="ECO:0000256" key="4">
    <source>
        <dbReference type="ARBA" id="ARBA00023163"/>
    </source>
</evidence>
<keyword evidence="8" id="KW-0614">Plasmid</keyword>
<evidence type="ECO:0000313" key="8">
    <source>
        <dbReference type="EMBL" id="WTU45834.1"/>
    </source>
</evidence>
<geneLocation type="plasmid" evidence="8">
    <name>unnamed1</name>
</geneLocation>
<dbReference type="InterPro" id="IPR011006">
    <property type="entry name" value="CheY-like_superfamily"/>
</dbReference>
<evidence type="ECO:0000256" key="3">
    <source>
        <dbReference type="ARBA" id="ARBA00023125"/>
    </source>
</evidence>
<evidence type="ECO:0000256" key="5">
    <source>
        <dbReference type="PROSITE-ProRule" id="PRU00169"/>
    </source>
</evidence>
<dbReference type="InterPro" id="IPR039420">
    <property type="entry name" value="WalR-like"/>
</dbReference>
<dbReference type="Gene3D" id="3.40.50.2300">
    <property type="match status" value="1"/>
</dbReference>
<dbReference type="GO" id="GO:0006355">
    <property type="term" value="P:regulation of DNA-templated transcription"/>
    <property type="evidence" value="ECO:0007669"/>
    <property type="project" value="InterPro"/>
</dbReference>
<sequence length="217" mass="23045">MIRVLLVDDETLVRQGIRLILEAAGDIVVVGEASDGSQVVDAVRTHRPDIVLVDINMPRVDGLAATRELLSGSFRPRVVVLTAHALDEHLYAALDAGADGFIVKDVSPHDLIAAVRTVQTGDALISPSMTRRLIDRYACSTAVRANRAQEQLDRLSARQRGTLALLARGLSNAQIGVELGITESRVKAQVSELLGALGVANRVQAATLACTAGLLDS</sequence>
<dbReference type="Pfam" id="PF00196">
    <property type="entry name" value="GerE"/>
    <property type="match status" value="1"/>
</dbReference>
<name>A0AAU2HCF6_9ACTN</name>
<feature type="modified residue" description="4-aspartylphosphate" evidence="5">
    <location>
        <position position="54"/>
    </location>
</feature>
<dbReference type="AlphaFoldDB" id="A0AAU2HCF6"/>
<gene>
    <name evidence="8" type="ORF">OHV25_40260</name>
</gene>
<keyword evidence="3" id="KW-0238">DNA-binding</keyword>
<dbReference type="InterPro" id="IPR000792">
    <property type="entry name" value="Tscrpt_reg_LuxR_C"/>
</dbReference>
<feature type="domain" description="Response regulatory" evidence="7">
    <location>
        <begin position="3"/>
        <end position="119"/>
    </location>
</feature>
<keyword evidence="4" id="KW-0804">Transcription</keyword>
<protein>
    <submittedName>
        <fullName evidence="8">Response regulator transcription factor</fullName>
    </submittedName>
</protein>
<dbReference type="Pfam" id="PF00072">
    <property type="entry name" value="Response_reg"/>
    <property type="match status" value="1"/>
</dbReference>
<dbReference type="InterPro" id="IPR001789">
    <property type="entry name" value="Sig_transdc_resp-reg_receiver"/>
</dbReference>
<evidence type="ECO:0000256" key="1">
    <source>
        <dbReference type="ARBA" id="ARBA00022553"/>
    </source>
</evidence>
<dbReference type="CDD" id="cd17535">
    <property type="entry name" value="REC_NarL-like"/>
    <property type="match status" value="1"/>
</dbReference>
<dbReference type="RefSeq" id="WP_331723625.1">
    <property type="nucleotide sequence ID" value="NZ_CP108254.1"/>
</dbReference>
<organism evidence="8">
    <name type="scientific">Streptomyces sp. NBC_00060</name>
    <dbReference type="NCBI Taxonomy" id="2975636"/>
    <lineage>
        <taxon>Bacteria</taxon>
        <taxon>Bacillati</taxon>
        <taxon>Actinomycetota</taxon>
        <taxon>Actinomycetes</taxon>
        <taxon>Kitasatosporales</taxon>
        <taxon>Streptomycetaceae</taxon>
        <taxon>Streptomyces</taxon>
    </lineage>
</organism>
<dbReference type="PANTHER" id="PTHR43214">
    <property type="entry name" value="TWO-COMPONENT RESPONSE REGULATOR"/>
    <property type="match status" value="1"/>
</dbReference>
<reference evidence="8" key="1">
    <citation type="submission" date="2022-10" db="EMBL/GenBank/DDBJ databases">
        <title>The complete genomes of actinobacterial strains from the NBC collection.</title>
        <authorList>
            <person name="Joergensen T.S."/>
            <person name="Alvarez Arevalo M."/>
            <person name="Sterndorff E.B."/>
            <person name="Faurdal D."/>
            <person name="Vuksanovic O."/>
            <person name="Mourched A.-S."/>
            <person name="Charusanti P."/>
            <person name="Shaw S."/>
            <person name="Blin K."/>
            <person name="Weber T."/>
        </authorList>
    </citation>
    <scope>NUCLEOTIDE SEQUENCE</scope>
    <source>
        <strain evidence="8">NBC_00060</strain>
        <plasmid evidence="8">unnamed1</plasmid>
    </source>
</reference>
<feature type="domain" description="HTH luxR-type" evidence="6">
    <location>
        <begin position="148"/>
        <end position="213"/>
    </location>
</feature>
<dbReference type="SUPFAM" id="SSF46894">
    <property type="entry name" value="C-terminal effector domain of the bipartite response regulators"/>
    <property type="match status" value="1"/>
</dbReference>
<dbReference type="EMBL" id="CP108254">
    <property type="protein sequence ID" value="WTU45834.1"/>
    <property type="molecule type" value="Genomic_DNA"/>
</dbReference>
<dbReference type="InterPro" id="IPR058245">
    <property type="entry name" value="NreC/VraR/RcsB-like_REC"/>
</dbReference>
<dbReference type="GO" id="GO:0000160">
    <property type="term" value="P:phosphorelay signal transduction system"/>
    <property type="evidence" value="ECO:0007669"/>
    <property type="project" value="InterPro"/>
</dbReference>
<dbReference type="SMART" id="SM00421">
    <property type="entry name" value="HTH_LUXR"/>
    <property type="match status" value="1"/>
</dbReference>
<dbReference type="SMART" id="SM00448">
    <property type="entry name" value="REC"/>
    <property type="match status" value="1"/>
</dbReference>
<accession>A0AAU2HCF6</accession>
<dbReference type="PROSITE" id="PS50110">
    <property type="entry name" value="RESPONSE_REGULATORY"/>
    <property type="match status" value="1"/>
</dbReference>
<dbReference type="SUPFAM" id="SSF52172">
    <property type="entry name" value="CheY-like"/>
    <property type="match status" value="1"/>
</dbReference>
<proteinExistence type="predicted"/>
<evidence type="ECO:0000259" key="7">
    <source>
        <dbReference type="PROSITE" id="PS50110"/>
    </source>
</evidence>
<evidence type="ECO:0000259" key="6">
    <source>
        <dbReference type="PROSITE" id="PS50043"/>
    </source>
</evidence>
<dbReference type="GO" id="GO:0003677">
    <property type="term" value="F:DNA binding"/>
    <property type="evidence" value="ECO:0007669"/>
    <property type="project" value="UniProtKB-KW"/>
</dbReference>
<keyword evidence="1 5" id="KW-0597">Phosphoprotein</keyword>
<keyword evidence="2" id="KW-0805">Transcription regulation</keyword>
<dbReference type="InterPro" id="IPR016032">
    <property type="entry name" value="Sig_transdc_resp-reg_C-effctor"/>
</dbReference>
<dbReference type="CDD" id="cd06170">
    <property type="entry name" value="LuxR_C_like"/>
    <property type="match status" value="1"/>
</dbReference>